<proteinExistence type="predicted"/>
<evidence type="ECO:0000313" key="3">
    <source>
        <dbReference type="EMBL" id="KAG8074341.1"/>
    </source>
</evidence>
<dbReference type="Proteomes" id="UP000729402">
    <property type="component" value="Unassembled WGS sequence"/>
</dbReference>
<comment type="subcellular location">
    <subcellularLocation>
        <location evidence="1">Secreted</location>
    </subcellularLocation>
</comment>
<evidence type="ECO:0008006" key="5">
    <source>
        <dbReference type="Google" id="ProtNLM"/>
    </source>
</evidence>
<name>A0A8J5VWA2_ZIZPA</name>
<keyword evidence="2" id="KW-0964">Secreted</keyword>
<sequence>MRFFTKLSSILGLVSYGSSDRNLLGFVGFCGGTRAVAVRACDSQFCAGTHATRAGRWAVPIRALRATGERPCDVLDTCCMVHDHCDDAHHDDYLNTKCNEHLLSCIDRVNPAGPTFPGNSCNVGQTASVIKGVVETTVRAVKILRKRDDGR</sequence>
<dbReference type="GO" id="GO:0005576">
    <property type="term" value="C:extracellular region"/>
    <property type="evidence" value="ECO:0007669"/>
    <property type="project" value="UniProtKB-SubCell"/>
</dbReference>
<comment type="caution">
    <text evidence="3">The sequence shown here is derived from an EMBL/GenBank/DDBJ whole genome shotgun (WGS) entry which is preliminary data.</text>
</comment>
<dbReference type="PROSITE" id="PS00118">
    <property type="entry name" value="PA2_HIS"/>
    <property type="match status" value="1"/>
</dbReference>
<evidence type="ECO:0000256" key="1">
    <source>
        <dbReference type="ARBA" id="ARBA00004613"/>
    </source>
</evidence>
<dbReference type="InterPro" id="IPR033113">
    <property type="entry name" value="PLA2_histidine"/>
</dbReference>
<organism evidence="3 4">
    <name type="scientific">Zizania palustris</name>
    <name type="common">Northern wild rice</name>
    <dbReference type="NCBI Taxonomy" id="103762"/>
    <lineage>
        <taxon>Eukaryota</taxon>
        <taxon>Viridiplantae</taxon>
        <taxon>Streptophyta</taxon>
        <taxon>Embryophyta</taxon>
        <taxon>Tracheophyta</taxon>
        <taxon>Spermatophyta</taxon>
        <taxon>Magnoliopsida</taxon>
        <taxon>Liliopsida</taxon>
        <taxon>Poales</taxon>
        <taxon>Poaceae</taxon>
        <taxon>BOP clade</taxon>
        <taxon>Oryzoideae</taxon>
        <taxon>Oryzeae</taxon>
        <taxon>Zizaniinae</taxon>
        <taxon>Zizania</taxon>
    </lineage>
</organism>
<dbReference type="EMBL" id="JAAALK010000283">
    <property type="protein sequence ID" value="KAG8074341.1"/>
    <property type="molecule type" value="Genomic_DNA"/>
</dbReference>
<gene>
    <name evidence="3" type="ORF">GUJ93_ZPchr0006g43291</name>
</gene>
<protein>
    <recommendedName>
        <fullName evidence="5">Phospholipase A2 domain-containing protein</fullName>
    </recommendedName>
</protein>
<dbReference type="OrthoDB" id="1932081at2759"/>
<reference evidence="3" key="1">
    <citation type="journal article" date="2021" name="bioRxiv">
        <title>Whole Genome Assembly and Annotation of Northern Wild Rice, Zizania palustris L., Supports a Whole Genome Duplication in the Zizania Genus.</title>
        <authorList>
            <person name="Haas M."/>
            <person name="Kono T."/>
            <person name="Macchietto M."/>
            <person name="Millas R."/>
            <person name="McGilp L."/>
            <person name="Shao M."/>
            <person name="Duquette J."/>
            <person name="Hirsch C.N."/>
            <person name="Kimball J."/>
        </authorList>
    </citation>
    <scope>NUCLEOTIDE SEQUENCE</scope>
    <source>
        <tissue evidence="3">Fresh leaf tissue</tissue>
    </source>
</reference>
<dbReference type="AlphaFoldDB" id="A0A8J5VWA2"/>
<reference evidence="3" key="2">
    <citation type="submission" date="2021-02" db="EMBL/GenBank/DDBJ databases">
        <authorList>
            <person name="Kimball J.A."/>
            <person name="Haas M.W."/>
            <person name="Macchietto M."/>
            <person name="Kono T."/>
            <person name="Duquette J."/>
            <person name="Shao M."/>
        </authorList>
    </citation>
    <scope>NUCLEOTIDE SEQUENCE</scope>
    <source>
        <tissue evidence="3">Fresh leaf tissue</tissue>
    </source>
</reference>
<evidence type="ECO:0000256" key="2">
    <source>
        <dbReference type="ARBA" id="ARBA00022525"/>
    </source>
</evidence>
<keyword evidence="4" id="KW-1185">Reference proteome</keyword>
<evidence type="ECO:0000313" key="4">
    <source>
        <dbReference type="Proteomes" id="UP000729402"/>
    </source>
</evidence>
<accession>A0A8J5VWA2</accession>